<evidence type="ECO:0000313" key="2">
    <source>
        <dbReference type="Proteomes" id="UP001501585"/>
    </source>
</evidence>
<accession>A0ABP5EN61</accession>
<evidence type="ECO:0000313" key="1">
    <source>
        <dbReference type="EMBL" id="GAA2001011.1"/>
    </source>
</evidence>
<keyword evidence="2" id="KW-1185">Reference proteome</keyword>
<gene>
    <name evidence="1" type="ORF">GCM10009799_30320</name>
</gene>
<dbReference type="EMBL" id="BAAAPC010000012">
    <property type="protein sequence ID" value="GAA2001011.1"/>
    <property type="molecule type" value="Genomic_DNA"/>
</dbReference>
<comment type="caution">
    <text evidence="1">The sequence shown here is derived from an EMBL/GenBank/DDBJ whole genome shotgun (WGS) entry which is preliminary data.</text>
</comment>
<dbReference type="Pfam" id="PF08905">
    <property type="entry name" value="DUF1850"/>
    <property type="match status" value="1"/>
</dbReference>
<dbReference type="InterPro" id="IPR015001">
    <property type="entry name" value="DUF1850"/>
</dbReference>
<reference evidence="2" key="1">
    <citation type="journal article" date="2019" name="Int. J. Syst. Evol. Microbiol.">
        <title>The Global Catalogue of Microorganisms (GCM) 10K type strain sequencing project: providing services to taxonomists for standard genome sequencing and annotation.</title>
        <authorList>
            <consortium name="The Broad Institute Genomics Platform"/>
            <consortium name="The Broad Institute Genome Sequencing Center for Infectious Disease"/>
            <person name="Wu L."/>
            <person name="Ma J."/>
        </authorList>
    </citation>
    <scope>NUCLEOTIDE SEQUENCE [LARGE SCALE GENOMIC DNA]</scope>
    <source>
        <strain evidence="2">JCM 15313</strain>
    </source>
</reference>
<dbReference type="RefSeq" id="WP_344162975.1">
    <property type="nucleotide sequence ID" value="NZ_BAAAPC010000012.1"/>
</dbReference>
<proteinExistence type="predicted"/>
<dbReference type="Proteomes" id="UP001501585">
    <property type="component" value="Unassembled WGS sequence"/>
</dbReference>
<evidence type="ECO:0008006" key="3">
    <source>
        <dbReference type="Google" id="ProtNLM"/>
    </source>
</evidence>
<name>A0ABP5EN61_9ACTN</name>
<sequence>MTRHRRPGTGRAAAAGATGLLVLVALLWPVWPALTLEGPAGPLGDLPLDGRRCFGLTFVHSVDGLPIEDRYQVRSGRIVQESTLLAQFGAGTGHIPGVGTGRAVGERWKVSGLDRDIGELRIRVGSPPADHRLVHPGGVLALSDCWAGEAVVVRAARISTLRRAIAAIAPADCPPPQT</sequence>
<organism evidence="1 2">
    <name type="scientific">Nocardiopsis rhodophaea</name>
    <dbReference type="NCBI Taxonomy" id="280238"/>
    <lineage>
        <taxon>Bacteria</taxon>
        <taxon>Bacillati</taxon>
        <taxon>Actinomycetota</taxon>
        <taxon>Actinomycetes</taxon>
        <taxon>Streptosporangiales</taxon>
        <taxon>Nocardiopsidaceae</taxon>
        <taxon>Nocardiopsis</taxon>
    </lineage>
</organism>
<protein>
    <recommendedName>
        <fullName evidence="3">DUF1850 domain-containing protein</fullName>
    </recommendedName>
</protein>